<dbReference type="Pfam" id="PF05231">
    <property type="entry name" value="MASE1"/>
    <property type="match status" value="1"/>
</dbReference>
<dbReference type="Pfam" id="PF08447">
    <property type="entry name" value="PAS_3"/>
    <property type="match status" value="1"/>
</dbReference>
<dbReference type="NCBIfam" id="TIGR00229">
    <property type="entry name" value="sensory_box"/>
    <property type="match status" value="2"/>
</dbReference>
<accession>A0ABZ1AT02</accession>
<dbReference type="SMART" id="SM00073">
    <property type="entry name" value="HPT"/>
    <property type="match status" value="1"/>
</dbReference>
<feature type="transmembrane region" description="Helical" evidence="14">
    <location>
        <begin position="40"/>
        <end position="61"/>
    </location>
</feature>
<dbReference type="InterPro" id="IPR005467">
    <property type="entry name" value="His_kinase_dom"/>
</dbReference>
<dbReference type="EMBL" id="CP141259">
    <property type="protein sequence ID" value="WRL48575.1"/>
    <property type="molecule type" value="Genomic_DNA"/>
</dbReference>
<dbReference type="InterPro" id="IPR036641">
    <property type="entry name" value="HPT_dom_sf"/>
</dbReference>
<dbReference type="InterPro" id="IPR003594">
    <property type="entry name" value="HATPase_dom"/>
</dbReference>
<dbReference type="Gene3D" id="3.40.50.2300">
    <property type="match status" value="1"/>
</dbReference>
<dbReference type="InterPro" id="IPR000014">
    <property type="entry name" value="PAS"/>
</dbReference>
<dbReference type="SMART" id="SM00387">
    <property type="entry name" value="HATPase_c"/>
    <property type="match status" value="1"/>
</dbReference>
<dbReference type="CDD" id="cd17546">
    <property type="entry name" value="REC_hyHK_CKI1_RcsC-like"/>
    <property type="match status" value="1"/>
</dbReference>
<dbReference type="InterPro" id="IPR008207">
    <property type="entry name" value="Sig_transdc_His_kin_Hpt_dom"/>
</dbReference>
<dbReference type="SMART" id="SM00086">
    <property type="entry name" value="PAC"/>
    <property type="match status" value="2"/>
</dbReference>
<organism evidence="20 21">
    <name type="scientific">Aromatoleum evansii</name>
    <name type="common">Azoarcus evansii</name>
    <dbReference type="NCBI Taxonomy" id="59406"/>
    <lineage>
        <taxon>Bacteria</taxon>
        <taxon>Pseudomonadati</taxon>
        <taxon>Pseudomonadota</taxon>
        <taxon>Betaproteobacteria</taxon>
        <taxon>Rhodocyclales</taxon>
        <taxon>Rhodocyclaceae</taxon>
        <taxon>Aromatoleum</taxon>
    </lineage>
</organism>
<dbReference type="Pfam" id="PF00072">
    <property type="entry name" value="Response_reg"/>
    <property type="match status" value="1"/>
</dbReference>
<keyword evidence="10" id="KW-0902">Two-component regulatory system</keyword>
<keyword evidence="8" id="KW-0067">ATP-binding</keyword>
<keyword evidence="21" id="KW-1185">Reference proteome</keyword>
<feature type="transmembrane region" description="Helical" evidence="14">
    <location>
        <begin position="110"/>
        <end position="130"/>
    </location>
</feature>
<dbReference type="InterPro" id="IPR001610">
    <property type="entry name" value="PAC"/>
</dbReference>
<keyword evidence="9 14" id="KW-1133">Transmembrane helix</keyword>
<dbReference type="SMART" id="SM00091">
    <property type="entry name" value="PAS"/>
    <property type="match status" value="2"/>
</dbReference>
<comment type="catalytic activity">
    <reaction evidence="1">
        <text>ATP + protein L-histidine = ADP + protein N-phospho-L-histidine.</text>
        <dbReference type="EC" id="2.7.13.3"/>
    </reaction>
</comment>
<evidence type="ECO:0000256" key="13">
    <source>
        <dbReference type="PROSITE-ProRule" id="PRU00169"/>
    </source>
</evidence>
<reference evidence="20 21" key="1">
    <citation type="submission" date="2023-12" db="EMBL/GenBank/DDBJ databases">
        <title>A. evansii MAY27, complete genome.</title>
        <authorList>
            <person name="Wang Y."/>
        </authorList>
    </citation>
    <scope>NUCLEOTIDE SEQUENCE [LARGE SCALE GENOMIC DNA]</scope>
    <source>
        <strain evidence="20 21">MAY27</strain>
    </source>
</reference>
<dbReference type="PRINTS" id="PR00344">
    <property type="entry name" value="BCTRLSENSOR"/>
</dbReference>
<dbReference type="Pfam" id="PF00989">
    <property type="entry name" value="PAS"/>
    <property type="match status" value="1"/>
</dbReference>
<dbReference type="InterPro" id="IPR007895">
    <property type="entry name" value="MASE1"/>
</dbReference>
<comment type="subcellular location">
    <subcellularLocation>
        <location evidence="2">Cell membrane</location>
        <topology evidence="2">Multi-pass membrane protein</topology>
    </subcellularLocation>
</comment>
<evidence type="ECO:0000256" key="8">
    <source>
        <dbReference type="ARBA" id="ARBA00022840"/>
    </source>
</evidence>
<dbReference type="PANTHER" id="PTHR45339:SF1">
    <property type="entry name" value="HYBRID SIGNAL TRANSDUCTION HISTIDINE KINASE J"/>
    <property type="match status" value="1"/>
</dbReference>
<gene>
    <name evidence="20" type="ORF">U5817_11125</name>
</gene>
<dbReference type="InterPro" id="IPR013767">
    <property type="entry name" value="PAS_fold"/>
</dbReference>
<dbReference type="Pfam" id="PF01627">
    <property type="entry name" value="Hpt"/>
    <property type="match status" value="1"/>
</dbReference>
<keyword evidence="7" id="KW-0547">Nucleotide-binding</keyword>
<feature type="transmembrane region" description="Helical" evidence="14">
    <location>
        <begin position="150"/>
        <end position="173"/>
    </location>
</feature>
<dbReference type="SMART" id="SM00448">
    <property type="entry name" value="REC"/>
    <property type="match status" value="1"/>
</dbReference>
<dbReference type="PROSITE" id="PS50894">
    <property type="entry name" value="HPT"/>
    <property type="match status" value="1"/>
</dbReference>
<dbReference type="InterPro" id="IPR013655">
    <property type="entry name" value="PAS_fold_3"/>
</dbReference>
<dbReference type="Proteomes" id="UP001626593">
    <property type="component" value="Chromosome"/>
</dbReference>
<dbReference type="PROSITE" id="PS50109">
    <property type="entry name" value="HIS_KIN"/>
    <property type="match status" value="1"/>
</dbReference>
<evidence type="ECO:0000256" key="11">
    <source>
        <dbReference type="ARBA" id="ARBA00023136"/>
    </source>
</evidence>
<dbReference type="Gene3D" id="1.20.120.160">
    <property type="entry name" value="HPT domain"/>
    <property type="match status" value="1"/>
</dbReference>
<dbReference type="PROSITE" id="PS50839">
    <property type="entry name" value="CHASE"/>
    <property type="match status" value="1"/>
</dbReference>
<dbReference type="Gene3D" id="3.30.450.350">
    <property type="entry name" value="CHASE domain"/>
    <property type="match status" value="1"/>
</dbReference>
<dbReference type="Gene3D" id="1.10.287.130">
    <property type="match status" value="1"/>
</dbReference>
<dbReference type="PANTHER" id="PTHR45339">
    <property type="entry name" value="HYBRID SIGNAL TRANSDUCTION HISTIDINE KINASE J"/>
    <property type="match status" value="1"/>
</dbReference>
<dbReference type="InterPro" id="IPR003661">
    <property type="entry name" value="HisK_dim/P_dom"/>
</dbReference>
<dbReference type="InterPro" id="IPR001789">
    <property type="entry name" value="Sig_transdc_resp-reg_receiver"/>
</dbReference>
<evidence type="ECO:0000313" key="20">
    <source>
        <dbReference type="EMBL" id="WRL48575.1"/>
    </source>
</evidence>
<evidence type="ECO:0000256" key="2">
    <source>
        <dbReference type="ARBA" id="ARBA00004651"/>
    </source>
</evidence>
<evidence type="ECO:0000259" key="15">
    <source>
        <dbReference type="PROSITE" id="PS50109"/>
    </source>
</evidence>
<evidence type="ECO:0000256" key="6">
    <source>
        <dbReference type="ARBA" id="ARBA00022692"/>
    </source>
</evidence>
<feature type="domain" description="PAS" evidence="17">
    <location>
        <begin position="710"/>
        <end position="780"/>
    </location>
</feature>
<dbReference type="InterPro" id="IPR036890">
    <property type="entry name" value="HATPase_C_sf"/>
</dbReference>
<dbReference type="PROSITE" id="PS50110">
    <property type="entry name" value="RESPONSE_REGULATORY"/>
    <property type="match status" value="1"/>
</dbReference>
<dbReference type="PROSITE" id="PS50112">
    <property type="entry name" value="PAS"/>
    <property type="match status" value="2"/>
</dbReference>
<evidence type="ECO:0000256" key="3">
    <source>
        <dbReference type="ARBA" id="ARBA00012438"/>
    </source>
</evidence>
<feature type="domain" description="CHASE" evidence="18">
    <location>
        <begin position="284"/>
        <end position="478"/>
    </location>
</feature>
<feature type="domain" description="Response regulatory" evidence="16">
    <location>
        <begin position="1239"/>
        <end position="1356"/>
    </location>
</feature>
<evidence type="ECO:0000259" key="16">
    <source>
        <dbReference type="PROSITE" id="PS50110"/>
    </source>
</evidence>
<feature type="modified residue" description="Phosphohistidine" evidence="12">
    <location>
        <position position="1437"/>
    </location>
</feature>
<feature type="modified residue" description="4-aspartylphosphate" evidence="13">
    <location>
        <position position="1288"/>
    </location>
</feature>
<keyword evidence="11 14" id="KW-0472">Membrane</keyword>
<dbReference type="InterPro" id="IPR042240">
    <property type="entry name" value="CHASE_sf"/>
</dbReference>
<dbReference type="Pfam" id="PF00512">
    <property type="entry name" value="HisKA"/>
    <property type="match status" value="1"/>
</dbReference>
<dbReference type="InterPro" id="IPR035965">
    <property type="entry name" value="PAS-like_dom_sf"/>
</dbReference>
<dbReference type="RefSeq" id="WP_407280791.1">
    <property type="nucleotide sequence ID" value="NZ_CP141259.1"/>
</dbReference>
<dbReference type="Pfam" id="PF02518">
    <property type="entry name" value="HATPase_c"/>
    <property type="match status" value="1"/>
</dbReference>
<dbReference type="Gene3D" id="3.30.565.10">
    <property type="entry name" value="Histidine kinase-like ATPase, C-terminal domain"/>
    <property type="match status" value="1"/>
</dbReference>
<evidence type="ECO:0000256" key="14">
    <source>
        <dbReference type="SAM" id="Phobius"/>
    </source>
</evidence>
<dbReference type="SUPFAM" id="SSF55785">
    <property type="entry name" value="PYP-like sensor domain (PAS domain)"/>
    <property type="match status" value="2"/>
</dbReference>
<dbReference type="EC" id="2.7.13.3" evidence="3"/>
<evidence type="ECO:0000313" key="21">
    <source>
        <dbReference type="Proteomes" id="UP001626593"/>
    </source>
</evidence>
<evidence type="ECO:0000256" key="10">
    <source>
        <dbReference type="ARBA" id="ARBA00023012"/>
    </source>
</evidence>
<keyword evidence="4" id="KW-1003">Cell membrane</keyword>
<evidence type="ECO:0000256" key="4">
    <source>
        <dbReference type="ARBA" id="ARBA00022475"/>
    </source>
</evidence>
<dbReference type="CDD" id="cd16922">
    <property type="entry name" value="HATPase_EvgS-ArcB-TorS-like"/>
    <property type="match status" value="1"/>
</dbReference>
<dbReference type="SUPFAM" id="SSF52172">
    <property type="entry name" value="CheY-like"/>
    <property type="match status" value="1"/>
</dbReference>
<dbReference type="InterPro" id="IPR036097">
    <property type="entry name" value="HisK_dim/P_sf"/>
</dbReference>
<dbReference type="SUPFAM" id="SSF47384">
    <property type="entry name" value="Homodimeric domain of signal transducing histidine kinase"/>
    <property type="match status" value="1"/>
</dbReference>
<dbReference type="SUPFAM" id="SSF47226">
    <property type="entry name" value="Histidine-containing phosphotransfer domain, HPT domain"/>
    <property type="match status" value="1"/>
</dbReference>
<evidence type="ECO:0000259" key="19">
    <source>
        <dbReference type="PROSITE" id="PS50894"/>
    </source>
</evidence>
<evidence type="ECO:0000256" key="9">
    <source>
        <dbReference type="ARBA" id="ARBA00022989"/>
    </source>
</evidence>
<name>A0ABZ1AT02_AROEV</name>
<evidence type="ECO:0000256" key="1">
    <source>
        <dbReference type="ARBA" id="ARBA00000085"/>
    </source>
</evidence>
<keyword evidence="5 13" id="KW-0597">Phosphoprotein</keyword>
<evidence type="ECO:0000259" key="17">
    <source>
        <dbReference type="PROSITE" id="PS50112"/>
    </source>
</evidence>
<feature type="domain" description="HPt" evidence="19">
    <location>
        <begin position="1398"/>
        <end position="1498"/>
    </location>
</feature>
<proteinExistence type="predicted"/>
<dbReference type="SMART" id="SM01079">
    <property type="entry name" value="CHASE"/>
    <property type="match status" value="1"/>
</dbReference>
<dbReference type="SMART" id="SM00388">
    <property type="entry name" value="HisKA"/>
    <property type="match status" value="1"/>
</dbReference>
<evidence type="ECO:0000256" key="5">
    <source>
        <dbReference type="ARBA" id="ARBA00022553"/>
    </source>
</evidence>
<feature type="transmembrane region" description="Helical" evidence="14">
    <location>
        <begin position="221"/>
        <end position="241"/>
    </location>
</feature>
<sequence>MADSDPRLRAEPDHLVATPLAANAASGERTAVPVGSATRIVRIAAVAAMYIVAGLLANALTSSSGYASPVWPAAGVALGCLIGWGRRCWPGVWLGAFIVVFLLDRSSVGLAVAVFVAAGATIQALIAYRLARRFLRTPIFVAHARDLARFLLLVGPAANLVASVIAVATLLAFGRIPAAEAAGVWLAWWAGDTLGVLLFTPLVLLVWPGAGPVWGRMGGKARISILLLVVVVLLSAGSFGVDRLAEYRKDIEISGAMDQVFEIGFLPVPGVIAPLEGVERFINASQHFSREEFAIFTRWITRHPALTSIDWAPRVLSGEREDFERAVRAEGVPDFKVFEPGANGGRQAPTLRAEYFPILFSEPQQAARDLLGLDHAFDAHRRVEMRHARESGAPHLVRTMPLLRTERQSLLVFQPVHGLVRGSWVGTGRAGTRDLIGYVVGVFDVEQLFAPLAAAARARNIGFRISDVTSGDLAQTLFDEMPAGARPVARREIGFGGRTLILEMAPDEPASYSGYRVEEQIYQVFSVLAALLVAYVGLSNAGHTAAIEAEVVQRTADLKRALDARLAAEDERDRIFDLSLDLLGLAGVDGYFRRVNPAFARTLGWSDEEFLSRPFLDFVHPDDVEATLAEVDRIAHGHTTIGFENRYRCKDGTWRWLEWKALPLPGGLMLVTAHDCTTRHERAQHLRDLNAELSRRVGEREAALNALSATKEEIRAVVDNLLECVVTINSRGIVQAANPAVETVFGYRSEEVIGRNVSMLMPSPHREQHDEYLARYLASGERHIIGTTRVVEGQHKLGHSIVLELSVAKYRAHDEQFFIGTLRDIGERKALIEALTHAREDAEQASRAKSAFLAAMSHEIRTPMNGVLGLVEVLARSHLSEHQADLVATIRESSNTLLRIIDDILDFSKIEAGRLELDVGPVSVEDLVEGLAGSLLPVAARRNVDLSVFVSPDIPGRLQGDEVRLRQILYNLVGNAIKFSSGRPQIRGRVSVRVVVAGTEPLRLAFAIADNGIGIDPAKIGELFNPFTQAETSTTRRYGGTGLGLAICRRLLDMMGGQVEVRSEPGKGATFTVTIPFAVSADQPARPMPEVGGVNCVLAGGAEFDSDDLCAYLEHAGARVFRTDDEDAAGALVAQLDPPAVLIAFGGERARAGQPGGAAASAVARVRITRGRRRRPRIAAPDTVVVDGNALRRQALLRAVAVAAGRASPEIFHAGFTEGAIRSARAAPSVEDARKQGQLILVADDDEINRKVIVEQLALLGHAAEVAGDGAEALRMWQGGGYALILTDIHMPNMDGYNLTKVIRKAEQGATRTPIVALTANALQGEARKALDAGMDEYLTKPVRLDVLGAKLAIWLPRQETSAPVAVPREDSASVAAAPAPERPILDVSVLAGLVGDDPAVIREFLCDYRVSAALLTDEMRRAFAAGDVAAVAGSAHKLKSSSRTVGALGLGELCNRIETAVQAADQGALEQAMRRFDEMVGAVEAALDRQLNEATRIGGTQ</sequence>
<feature type="domain" description="PAS" evidence="17">
    <location>
        <begin position="568"/>
        <end position="638"/>
    </location>
</feature>
<dbReference type="InterPro" id="IPR006189">
    <property type="entry name" value="CHASE_dom"/>
</dbReference>
<dbReference type="Gene3D" id="3.30.450.20">
    <property type="entry name" value="PAS domain"/>
    <property type="match status" value="2"/>
</dbReference>
<evidence type="ECO:0000256" key="12">
    <source>
        <dbReference type="PROSITE-ProRule" id="PRU00110"/>
    </source>
</evidence>
<feature type="domain" description="Histidine kinase" evidence="15">
    <location>
        <begin position="855"/>
        <end position="1079"/>
    </location>
</feature>
<dbReference type="InterPro" id="IPR004358">
    <property type="entry name" value="Sig_transdc_His_kin-like_C"/>
</dbReference>
<evidence type="ECO:0000256" key="7">
    <source>
        <dbReference type="ARBA" id="ARBA00022741"/>
    </source>
</evidence>
<dbReference type="Pfam" id="PF03924">
    <property type="entry name" value="CHASE"/>
    <property type="match status" value="1"/>
</dbReference>
<dbReference type="CDD" id="cd00082">
    <property type="entry name" value="HisKA"/>
    <property type="match status" value="1"/>
</dbReference>
<dbReference type="InterPro" id="IPR011006">
    <property type="entry name" value="CheY-like_superfamily"/>
</dbReference>
<evidence type="ECO:0000259" key="18">
    <source>
        <dbReference type="PROSITE" id="PS50839"/>
    </source>
</evidence>
<keyword evidence="6 14" id="KW-0812">Transmembrane</keyword>
<dbReference type="CDD" id="cd00088">
    <property type="entry name" value="HPT"/>
    <property type="match status" value="1"/>
</dbReference>
<feature type="transmembrane region" description="Helical" evidence="14">
    <location>
        <begin position="185"/>
        <end position="209"/>
    </location>
</feature>
<dbReference type="SUPFAM" id="SSF55874">
    <property type="entry name" value="ATPase domain of HSP90 chaperone/DNA topoisomerase II/histidine kinase"/>
    <property type="match status" value="1"/>
</dbReference>
<protein>
    <recommendedName>
        <fullName evidence="3">histidine kinase</fullName>
        <ecNumber evidence="3">2.7.13.3</ecNumber>
    </recommendedName>
</protein>
<dbReference type="CDD" id="cd00130">
    <property type="entry name" value="PAS"/>
    <property type="match status" value="2"/>
</dbReference>